<dbReference type="Pfam" id="PF25369">
    <property type="entry name" value="SH3_VIII-1_N"/>
    <property type="match status" value="1"/>
</dbReference>
<evidence type="ECO:0000313" key="13">
    <source>
        <dbReference type="Proteomes" id="UP001396334"/>
    </source>
</evidence>
<evidence type="ECO:0000256" key="3">
    <source>
        <dbReference type="ARBA" id="ARBA00022860"/>
    </source>
</evidence>
<dbReference type="PROSITE" id="PS51456">
    <property type="entry name" value="MYOSIN_MOTOR"/>
    <property type="match status" value="1"/>
</dbReference>
<evidence type="ECO:0000256" key="7">
    <source>
        <dbReference type="PROSITE-ProRule" id="PRU00782"/>
    </source>
</evidence>
<feature type="binding site" evidence="7">
    <location>
        <begin position="250"/>
        <end position="257"/>
    </location>
    <ligand>
        <name>ATP</name>
        <dbReference type="ChEBI" id="CHEBI:30616"/>
    </ligand>
</feature>
<feature type="region of interest" description="Actin-binding" evidence="7">
    <location>
        <begin position="645"/>
        <end position="667"/>
    </location>
</feature>
<keyword evidence="5 7" id="KW-0505">Motor protein</keyword>
<keyword evidence="1 7" id="KW-0547">Nucleotide-binding</keyword>
<keyword evidence="6 7" id="KW-0009">Actin-binding</keyword>
<accession>A0ABR2P4Q5</accession>
<feature type="compositionally biased region" description="Basic and acidic residues" evidence="9">
    <location>
        <begin position="1126"/>
        <end position="1137"/>
    </location>
</feature>
<comment type="similarity">
    <text evidence="7">Belongs to the TRAFAC class myosin-kinesin ATPase superfamily. Myosin family.</text>
</comment>
<gene>
    <name evidence="12" type="ORF">V6N11_073856</name>
</gene>
<evidence type="ECO:0000256" key="2">
    <source>
        <dbReference type="ARBA" id="ARBA00022840"/>
    </source>
</evidence>
<dbReference type="Pfam" id="PF00063">
    <property type="entry name" value="Myosin_head"/>
    <property type="match status" value="2"/>
</dbReference>
<dbReference type="InterPro" id="IPR027417">
    <property type="entry name" value="P-loop_NTPase"/>
</dbReference>
<protein>
    <submittedName>
        <fullName evidence="12">Uncharacterized protein</fullName>
    </submittedName>
</protein>
<feature type="region of interest" description="Disordered" evidence="9">
    <location>
        <begin position="16"/>
        <end position="39"/>
    </location>
</feature>
<keyword evidence="3" id="KW-0112">Calmodulin-binding</keyword>
<comment type="caution">
    <text evidence="12">The sequence shown here is derived from an EMBL/GenBank/DDBJ whole genome shotgun (WGS) entry which is preliminary data.</text>
</comment>
<evidence type="ECO:0000259" key="11">
    <source>
        <dbReference type="PROSITE" id="PS51844"/>
    </source>
</evidence>
<dbReference type="PROSITE" id="PS50096">
    <property type="entry name" value="IQ"/>
    <property type="match status" value="1"/>
</dbReference>
<proteinExistence type="inferred from homology"/>
<keyword evidence="2 7" id="KW-0067">ATP-binding</keyword>
<evidence type="ECO:0000256" key="9">
    <source>
        <dbReference type="SAM" id="MobiDB-lite"/>
    </source>
</evidence>
<feature type="coiled-coil region" evidence="8">
    <location>
        <begin position="1075"/>
        <end position="1102"/>
    </location>
</feature>
<feature type="compositionally biased region" description="Basic and acidic residues" evidence="9">
    <location>
        <begin position="16"/>
        <end position="26"/>
    </location>
</feature>
<keyword evidence="8" id="KW-0175">Coiled coil</keyword>
<dbReference type="InterPro" id="IPR036022">
    <property type="entry name" value="MYSc_Myo8"/>
</dbReference>
<feature type="region of interest" description="Disordered" evidence="9">
    <location>
        <begin position="1126"/>
        <end position="1155"/>
    </location>
</feature>
<dbReference type="PANTHER" id="PTHR13140:SF706">
    <property type="entry name" value="DILUTE CLASS UNCONVENTIONAL MYOSIN, ISOFORM C"/>
    <property type="match status" value="1"/>
</dbReference>
<dbReference type="Gene3D" id="1.20.58.530">
    <property type="match status" value="1"/>
</dbReference>
<dbReference type="InterPro" id="IPR057535">
    <property type="entry name" value="MYO1-3_N_SH3"/>
</dbReference>
<name>A0ABR2P4Q5_9ROSI</name>
<organism evidence="12 13">
    <name type="scientific">Hibiscus sabdariffa</name>
    <name type="common">roselle</name>
    <dbReference type="NCBI Taxonomy" id="183260"/>
    <lineage>
        <taxon>Eukaryota</taxon>
        <taxon>Viridiplantae</taxon>
        <taxon>Streptophyta</taxon>
        <taxon>Embryophyta</taxon>
        <taxon>Tracheophyta</taxon>
        <taxon>Spermatophyta</taxon>
        <taxon>Magnoliopsida</taxon>
        <taxon>eudicotyledons</taxon>
        <taxon>Gunneridae</taxon>
        <taxon>Pentapetalae</taxon>
        <taxon>rosids</taxon>
        <taxon>malvids</taxon>
        <taxon>Malvales</taxon>
        <taxon>Malvaceae</taxon>
        <taxon>Malvoideae</taxon>
        <taxon>Hibiscus</taxon>
    </lineage>
</organism>
<evidence type="ECO:0000256" key="8">
    <source>
        <dbReference type="SAM" id="Coils"/>
    </source>
</evidence>
<evidence type="ECO:0000259" key="10">
    <source>
        <dbReference type="PROSITE" id="PS51456"/>
    </source>
</evidence>
<dbReference type="InterPro" id="IPR004009">
    <property type="entry name" value="SH3_Myosin"/>
</dbReference>
<dbReference type="PRINTS" id="PR00193">
    <property type="entry name" value="MYOSINHEAVY"/>
</dbReference>
<dbReference type="PANTHER" id="PTHR13140">
    <property type="entry name" value="MYOSIN"/>
    <property type="match status" value="1"/>
</dbReference>
<evidence type="ECO:0000256" key="6">
    <source>
        <dbReference type="ARBA" id="ARBA00023203"/>
    </source>
</evidence>
<evidence type="ECO:0000256" key="1">
    <source>
        <dbReference type="ARBA" id="ARBA00022741"/>
    </source>
</evidence>
<dbReference type="InterPro" id="IPR036961">
    <property type="entry name" value="Kinesin_motor_dom_sf"/>
</dbReference>
<reference evidence="12 13" key="1">
    <citation type="journal article" date="2024" name="G3 (Bethesda)">
        <title>Genome assembly of Hibiscus sabdariffa L. provides insights into metabolisms of medicinal natural products.</title>
        <authorList>
            <person name="Kim T."/>
        </authorList>
    </citation>
    <scope>NUCLEOTIDE SEQUENCE [LARGE SCALE GENOMIC DNA]</scope>
    <source>
        <strain evidence="12">TK-2024</strain>
        <tissue evidence="12">Old leaves</tissue>
    </source>
</reference>
<dbReference type="Gene3D" id="3.40.850.10">
    <property type="entry name" value="Kinesin motor domain"/>
    <property type="match status" value="2"/>
</dbReference>
<dbReference type="InterPro" id="IPR001609">
    <property type="entry name" value="Myosin_head_motor_dom-like"/>
</dbReference>
<evidence type="ECO:0000256" key="5">
    <source>
        <dbReference type="ARBA" id="ARBA00023175"/>
    </source>
</evidence>
<dbReference type="PROSITE" id="PS51844">
    <property type="entry name" value="SH3_LIKE"/>
    <property type="match status" value="1"/>
</dbReference>
<dbReference type="Proteomes" id="UP001396334">
    <property type="component" value="Unassembled WGS sequence"/>
</dbReference>
<dbReference type="SMART" id="SM00242">
    <property type="entry name" value="MYSc"/>
    <property type="match status" value="1"/>
</dbReference>
<keyword evidence="13" id="KW-1185">Reference proteome</keyword>
<feature type="domain" description="Myosin N-terminal SH3-like" evidence="11">
    <location>
        <begin position="106"/>
        <end position="155"/>
    </location>
</feature>
<dbReference type="SUPFAM" id="SSF52540">
    <property type="entry name" value="P-loop containing nucleoside triphosphate hydrolases"/>
    <property type="match status" value="1"/>
</dbReference>
<feature type="compositionally biased region" description="Basic residues" evidence="9">
    <location>
        <begin position="1138"/>
        <end position="1155"/>
    </location>
</feature>
<dbReference type="EMBL" id="JBBPBN010000080">
    <property type="protein sequence ID" value="KAK8983443.1"/>
    <property type="molecule type" value="Genomic_DNA"/>
</dbReference>
<dbReference type="Gene3D" id="1.20.120.720">
    <property type="entry name" value="Myosin VI head, motor domain, U50 subdomain"/>
    <property type="match status" value="1"/>
</dbReference>
<dbReference type="Gene3D" id="6.20.240.20">
    <property type="match status" value="1"/>
</dbReference>
<sequence length="1155" mass="131248">MLSFARTSLEEMLDSLRQRDGDETPKHLPPALPSRPQSKARVISGRWTAQPIFNVDGGDGDVEDKVKRNTLWGNKRRKDVNVDSPYNLEEETRVLEENDNIGYFIEKKLRVWCRQPRGVWASGTIESTSGEESVVSLANENLVEVSTRHLFPANPEILDGVDDLMHLSYLNEPSVLHNLKYRYARDMIYSKAGAILIAVNPFKDVEIYGKDFVMAYKQKAIGSPHVFALADTAFTEMMNDGVDQSLIISGECGAGKTETAKFAMQYLAALGGGNVEIECRLLQSSCILEAFGNAKTSRNDNASRFLRVVQLDPAERSYHIFYQLCAGAPLTLRERLHLKKAVEYNYLAQSDCLVINGVDDAQEFHKLMEALDVFQFSKEDKDQVFEMLAAVLWLGNITFQVIDNKNHVEASNDEALIGASRLLGCASDELKHALSTHRIQPDKDSIANKLTLKQATDARDALAKCIYACLFDWLVKNSFEQLCINYANERLQQYFNRHLLKLEQEEYELDGIDGVKVDFVDNQECLDLFEKKPFGLLSLLDEELNSPDANDSTLANKLKQHLSGNSCFKGDKGRSFGVRHFAGEVLYDTNDFLKKNQDTLNTELIELLSSCEGQFPQTFAIKMLNQSLNPDAPKQGVGTQLKHQLFKLMHQLETTKPHFILCIKPNRKQLSSMYDEDLVLQQLGCCGVSEVVRISRSGYPARMTHQKFAERYVSLLLETNVSQDPLSISVAVLKQFNVLPEMYQIGYTKLYLRIGQIGALEDMRKQALQTGDAKTIVPIDADADVEIQGKYTNEKTSSYSASTNEEASSYSPSGSQLHDELLAAVVDLQSVIRGCLVRKHLGNLRSLGKSRSRRMMSRINSQVKDIPNEQPSAMEELQRRVLDVEVTLGQKEQENATLWEQLQQYEAKMQKEQENATLREQLLQDNATLQEQLQQYEAKMQKEQENATLREQLQQENDTLRKQLQQYEANVQEEQEIAALREQLQQYEAKMKKEHENATLREKLQQYETKMEKMEETLQKQIASLQASLAAANKSGDSPDGQLGRGHIDSMQPRTPPGGNKPDVKGRENGASNLVKEFEQQMQAFEVDMNQIESNANSYEELRKLKHRFRAWKKDFKMRLREMKAKLQKQGHKESGKTPKKWWTKRGKALHNCTK</sequence>
<keyword evidence="4 7" id="KW-0518">Myosin</keyword>
<feature type="domain" description="Myosin motor" evidence="10">
    <location>
        <begin position="159"/>
        <end position="765"/>
    </location>
</feature>
<evidence type="ECO:0000256" key="4">
    <source>
        <dbReference type="ARBA" id="ARBA00023123"/>
    </source>
</evidence>
<feature type="region of interest" description="Disordered" evidence="9">
    <location>
        <begin position="1029"/>
        <end position="1068"/>
    </location>
</feature>
<dbReference type="CDD" id="cd01383">
    <property type="entry name" value="MYSc_Myo8"/>
    <property type="match status" value="1"/>
</dbReference>
<dbReference type="Gene3D" id="1.10.10.820">
    <property type="match status" value="1"/>
</dbReference>
<evidence type="ECO:0000313" key="12">
    <source>
        <dbReference type="EMBL" id="KAK8983443.1"/>
    </source>
</evidence>